<dbReference type="AlphaFoldDB" id="A0A1W1WV97"/>
<reference evidence="4" key="1">
    <citation type="submission" date="2017-04" db="EMBL/GenBank/DDBJ databases">
        <authorList>
            <person name="Varghese N."/>
            <person name="Submissions S."/>
        </authorList>
    </citation>
    <scope>NUCLEOTIDE SEQUENCE [LARGE SCALE GENOMIC DNA]</scope>
    <source>
        <strain evidence="4">DSM 16512</strain>
    </source>
</reference>
<protein>
    <submittedName>
        <fullName evidence="3">Uncharacterized protein</fullName>
    </submittedName>
</protein>
<feature type="region of interest" description="Disordered" evidence="1">
    <location>
        <begin position="366"/>
        <end position="389"/>
    </location>
</feature>
<name>A0A1W1WV97_9BACT</name>
<proteinExistence type="predicted"/>
<sequence length="472" mass="51173">MSLKKAIISGAAALALTGGAAIAANIATDGTGDYLIAPVYYAVGPWKTEIKVVNTNTTKAVVAKVVVRGGKDSKELVDFPIYLTPGDVWDAVIYKENGNVYIESHDDSLMLGQKQVILTVRDDNASGDCVENNITLIEPVLRADVDGFKKNLSESAANADDQAERGYVEVLGLAAYDPQGIINEINSSVFHWSEGCEFNKTVFYTGARIWNNANDLNDSNASDVSGADLTGEQTIYANATEDKDKRFMKLQMLAIEDLATEPKTDGVLGPDTSAISSTYSDTTATGYSALFNKKHVYVLYEGNEDQTEIAPMQVLFTYPYMKPNITEYNISTADTMFRDMTELAQACEHNPCHTSIYTNFCPSNGGSSTGGTNPEDEISAQTPPEEEHPGCPVITVDHEVGTIFDHDPSGGFNDPYVTQYAFKTGGYIDIDLSTVPTNDGNKTGLPVIPTTLMAKDIGGLYLNNHLYNPYNR</sequence>
<evidence type="ECO:0000256" key="1">
    <source>
        <dbReference type="SAM" id="MobiDB-lite"/>
    </source>
</evidence>
<dbReference type="OrthoDB" id="5763254at2"/>
<feature type="signal peptide" evidence="2">
    <location>
        <begin position="1"/>
        <end position="23"/>
    </location>
</feature>
<dbReference type="EMBL" id="FWWZ01000002">
    <property type="protein sequence ID" value="SMC10166.1"/>
    <property type="molecule type" value="Genomic_DNA"/>
</dbReference>
<organism evidence="3 4">
    <name type="scientific">Nitratiruptor tergarcus DSM 16512</name>
    <dbReference type="NCBI Taxonomy" id="1069081"/>
    <lineage>
        <taxon>Bacteria</taxon>
        <taxon>Pseudomonadati</taxon>
        <taxon>Campylobacterota</taxon>
        <taxon>Epsilonproteobacteria</taxon>
        <taxon>Nautiliales</taxon>
        <taxon>Nitratiruptoraceae</taxon>
        <taxon>Nitratiruptor</taxon>
    </lineage>
</organism>
<dbReference type="Proteomes" id="UP000192602">
    <property type="component" value="Unassembled WGS sequence"/>
</dbReference>
<dbReference type="RefSeq" id="WP_084276623.1">
    <property type="nucleotide sequence ID" value="NZ_AP026672.1"/>
</dbReference>
<evidence type="ECO:0000256" key="2">
    <source>
        <dbReference type="SAM" id="SignalP"/>
    </source>
</evidence>
<accession>A0A1W1WV97</accession>
<dbReference type="STRING" id="1069081.SAMN05660197_2008"/>
<feature type="chain" id="PRO_5011963868" evidence="2">
    <location>
        <begin position="24"/>
        <end position="472"/>
    </location>
</feature>
<keyword evidence="4" id="KW-1185">Reference proteome</keyword>
<evidence type="ECO:0000313" key="4">
    <source>
        <dbReference type="Proteomes" id="UP000192602"/>
    </source>
</evidence>
<gene>
    <name evidence="3" type="ORF">SAMN05660197_2008</name>
</gene>
<keyword evidence="2" id="KW-0732">Signal</keyword>
<evidence type="ECO:0000313" key="3">
    <source>
        <dbReference type="EMBL" id="SMC10166.1"/>
    </source>
</evidence>